<protein>
    <submittedName>
        <fullName evidence="1">Uncharacterized protein</fullName>
    </submittedName>
</protein>
<evidence type="ECO:0000313" key="2">
    <source>
        <dbReference type="Proteomes" id="UP000289437"/>
    </source>
</evidence>
<dbReference type="EMBL" id="RDSM01000004">
    <property type="protein sequence ID" value="RXH54443.1"/>
    <property type="molecule type" value="Genomic_DNA"/>
</dbReference>
<sequence>MAHKAISREDPIVQVFYPCEAGTRLLEDFAAARPQDYTFLEPKDFSDLRSSAFAGISEWDAFADHVQECALCGED</sequence>
<comment type="caution">
    <text evidence="1">The sequence shown here is derived from an EMBL/GenBank/DDBJ whole genome shotgun (WGS) entry which is preliminary data.</text>
</comment>
<accession>A0A4Q0STU8</accession>
<organism evidence="1 2">
    <name type="scientific">Granulicella sibirica</name>
    <dbReference type="NCBI Taxonomy" id="2479048"/>
    <lineage>
        <taxon>Bacteria</taxon>
        <taxon>Pseudomonadati</taxon>
        <taxon>Acidobacteriota</taxon>
        <taxon>Terriglobia</taxon>
        <taxon>Terriglobales</taxon>
        <taxon>Acidobacteriaceae</taxon>
        <taxon>Granulicella</taxon>
    </lineage>
</organism>
<dbReference type="OrthoDB" id="121646at2"/>
<dbReference type="AlphaFoldDB" id="A0A4Q0STU8"/>
<name>A0A4Q0STU8_9BACT</name>
<evidence type="ECO:0000313" key="1">
    <source>
        <dbReference type="EMBL" id="RXH54443.1"/>
    </source>
</evidence>
<dbReference type="RefSeq" id="WP_128915323.1">
    <property type="nucleotide sequence ID" value="NZ_RDSM01000004.1"/>
</dbReference>
<gene>
    <name evidence="1" type="ORF">GRAN_4739</name>
</gene>
<dbReference type="Proteomes" id="UP000289437">
    <property type="component" value="Unassembled WGS sequence"/>
</dbReference>
<reference evidence="1 2" key="1">
    <citation type="submission" date="2018-11" db="EMBL/GenBank/DDBJ databases">
        <authorList>
            <person name="Mardanov A.V."/>
            <person name="Ravin N.V."/>
            <person name="Dedysh S.N."/>
        </authorList>
    </citation>
    <scope>NUCLEOTIDE SEQUENCE [LARGE SCALE GENOMIC DNA]</scope>
    <source>
        <strain evidence="1 2">AF10</strain>
    </source>
</reference>
<proteinExistence type="predicted"/>
<reference evidence="2" key="2">
    <citation type="submission" date="2019-02" db="EMBL/GenBank/DDBJ databases">
        <title>Granulicella sibirica sp. nov., a psychrotolerant acidobacterium isolated from an organic soil layer in forested tundra, West Siberia.</title>
        <authorList>
            <person name="Oshkin I.Y."/>
            <person name="Kulichevskaya I.S."/>
            <person name="Rijpstra W.I.C."/>
            <person name="Sinninghe Damste J.S."/>
            <person name="Rakitin A.L."/>
            <person name="Ravin N.V."/>
            <person name="Dedysh S.N."/>
        </authorList>
    </citation>
    <scope>NUCLEOTIDE SEQUENCE [LARGE SCALE GENOMIC DNA]</scope>
    <source>
        <strain evidence="2">AF10</strain>
    </source>
</reference>
<keyword evidence="2" id="KW-1185">Reference proteome</keyword>